<comment type="caution">
    <text evidence="1">The sequence shown here is derived from an EMBL/GenBank/DDBJ whole genome shotgun (WGS) entry which is preliminary data.</text>
</comment>
<sequence length="373" mass="43985">MKNMNNYDVAAYVWPAYTGDEPRTRMFWPEGIGEWQSVKNAVRKFPEHDWPRKPLWGYVNEADPYVMEMQINAAADHGVNVFIYDWYWYDKRPFLEQCLNNGYLKARNNDRVKFYLMWANHDVNHTWDIRLSHMQDTVIWEASVDRPEFERIANRLIAEYFKHPSYYTIDGKPVFMIYDLANLMKGLGGASATKDAFVWFRNRAVEEGLPGLHLQLTLWSEMSFNLSGVDGGKEATTSEVVTLLGFDSLSHYQFVHFANIDRDYDDIMKDVVQEWQRIDQTYDIPYFPHISIGWDNNPRFRFQEFRPGIVKQNTPDNVQKALQLAKQYADSHPGQRPLITINSWNEWTETSYLQPDDLYGYGYLEAVKQTFKK</sequence>
<reference evidence="1 2" key="1">
    <citation type="submission" date="2021-07" db="EMBL/GenBank/DDBJ databases">
        <title>Paenibacillus radiodurans sp. nov., isolated from the southeastern edge of Tengger Desert.</title>
        <authorList>
            <person name="Zhang G."/>
        </authorList>
    </citation>
    <scope>NUCLEOTIDE SEQUENCE [LARGE SCALE GENOMIC DNA]</scope>
    <source>
        <strain evidence="1 2">CCM 7311</strain>
    </source>
</reference>
<accession>A0ABS7BVN8</accession>
<evidence type="ECO:0000313" key="2">
    <source>
        <dbReference type="Proteomes" id="UP001519887"/>
    </source>
</evidence>
<evidence type="ECO:0000313" key="1">
    <source>
        <dbReference type="EMBL" id="MBW7452664.1"/>
    </source>
</evidence>
<dbReference type="EMBL" id="JAHZIK010000010">
    <property type="protein sequence ID" value="MBW7452664.1"/>
    <property type="molecule type" value="Genomic_DNA"/>
</dbReference>
<organism evidence="1 2">
    <name type="scientific">Paenibacillus sepulcri</name>
    <dbReference type="NCBI Taxonomy" id="359917"/>
    <lineage>
        <taxon>Bacteria</taxon>
        <taxon>Bacillati</taxon>
        <taxon>Bacillota</taxon>
        <taxon>Bacilli</taxon>
        <taxon>Bacillales</taxon>
        <taxon>Paenibacillaceae</taxon>
        <taxon>Paenibacillus</taxon>
    </lineage>
</organism>
<dbReference type="PANTHER" id="PTHR41244">
    <property type="entry name" value="RHAMNAN SYNTHESIS F"/>
    <property type="match status" value="1"/>
</dbReference>
<dbReference type="RefSeq" id="WP_210044144.1">
    <property type="nucleotide sequence ID" value="NZ_JBHLVU010000009.1"/>
</dbReference>
<proteinExistence type="predicted"/>
<dbReference type="Gene3D" id="3.20.20.80">
    <property type="entry name" value="Glycosidases"/>
    <property type="match status" value="1"/>
</dbReference>
<gene>
    <name evidence="1" type="ORF">K0U00_01235</name>
</gene>
<name>A0ABS7BVN8_9BACL</name>
<dbReference type="PANTHER" id="PTHR41244:SF1">
    <property type="entry name" value="GLYCOSYLTRANSFERASE"/>
    <property type="match status" value="1"/>
</dbReference>
<dbReference type="InterPro" id="IPR032719">
    <property type="entry name" value="WbsX"/>
</dbReference>
<keyword evidence="2" id="KW-1185">Reference proteome</keyword>
<dbReference type="CDD" id="cd11579">
    <property type="entry name" value="Glyco_tran_WbsX"/>
    <property type="match status" value="1"/>
</dbReference>
<protein>
    <submittedName>
        <fullName evidence="1">Glycoside hydrolase family 99-like domain-containing protein</fullName>
    </submittedName>
</protein>
<dbReference type="Proteomes" id="UP001519887">
    <property type="component" value="Unassembled WGS sequence"/>
</dbReference>
<dbReference type="Pfam" id="PF14307">
    <property type="entry name" value="Glyco_tran_WbsX"/>
    <property type="match status" value="1"/>
</dbReference>